<dbReference type="InParanoid" id="A0A151ZDH1"/>
<comment type="caution">
    <text evidence="2">The sequence shown here is derived from an EMBL/GenBank/DDBJ whole genome shotgun (WGS) entry which is preliminary data.</text>
</comment>
<evidence type="ECO:0000256" key="1">
    <source>
        <dbReference type="SAM" id="MobiDB-lite"/>
    </source>
</evidence>
<name>A0A151ZDH1_TIELA</name>
<dbReference type="STRING" id="361077.A0A151ZDH1"/>
<dbReference type="AlphaFoldDB" id="A0A151ZDH1"/>
<organism evidence="2 3">
    <name type="scientific">Tieghemostelium lacteum</name>
    <name type="common">Slime mold</name>
    <name type="synonym">Dictyostelium lacteum</name>
    <dbReference type="NCBI Taxonomy" id="361077"/>
    <lineage>
        <taxon>Eukaryota</taxon>
        <taxon>Amoebozoa</taxon>
        <taxon>Evosea</taxon>
        <taxon>Eumycetozoa</taxon>
        <taxon>Dictyostelia</taxon>
        <taxon>Dictyosteliales</taxon>
        <taxon>Raperosteliaceae</taxon>
        <taxon>Tieghemostelium</taxon>
    </lineage>
</organism>
<reference evidence="2 3" key="1">
    <citation type="submission" date="2015-12" db="EMBL/GenBank/DDBJ databases">
        <title>Dictyostelia acquired genes for synthesis and detection of signals that induce cell-type specialization by lateral gene transfer from prokaryotes.</title>
        <authorList>
            <person name="Gloeckner G."/>
            <person name="Schaap P."/>
        </authorList>
    </citation>
    <scope>NUCLEOTIDE SEQUENCE [LARGE SCALE GENOMIC DNA]</scope>
    <source>
        <strain evidence="2 3">TK</strain>
    </source>
</reference>
<proteinExistence type="predicted"/>
<feature type="region of interest" description="Disordered" evidence="1">
    <location>
        <begin position="447"/>
        <end position="483"/>
    </location>
</feature>
<dbReference type="EMBL" id="LODT01000031">
    <property type="protein sequence ID" value="KYQ91975.1"/>
    <property type="molecule type" value="Genomic_DNA"/>
</dbReference>
<gene>
    <name evidence="2" type="ORF">DLAC_06795</name>
</gene>
<accession>A0A151ZDH1</accession>
<dbReference type="OMA" id="QWRPNIC"/>
<feature type="compositionally biased region" description="Low complexity" evidence="1">
    <location>
        <begin position="447"/>
        <end position="475"/>
    </location>
</feature>
<dbReference type="FunCoup" id="A0A151ZDH1">
    <property type="interactions" value="425"/>
</dbReference>
<protein>
    <submittedName>
        <fullName evidence="2">Uncharacterized protein</fullName>
    </submittedName>
</protein>
<feature type="region of interest" description="Disordered" evidence="1">
    <location>
        <begin position="396"/>
        <end position="416"/>
    </location>
</feature>
<sequence length="663" mass="74728">MKLMIQCSKFQENRWKPNQCSNCFLYHKSTTTTINSINNQEIADNLKSDYLLLPSKSAELNNSIDSVETVTRPLLRKSIEIHKKPIEKTLPLLLYKETKITPKKMQIVQFNENQQQQQEQCKNIQKPTRVLLSSDSQSQLLHNNMNSSSSSSTITTNNTHMCKEFAQNQWRPNICTYCFLPKSKHTTTTTTTTTTTMSSPLQSTTISTTTTITTTSSHKSPNNIAPLLRHKSKSLPPKLLPKLSQASLELYSTTFQLCKFTIIPPIILSSDYLKKPILIEKHQQLQPTDNISTTTTTTTTPTITTITTTQPIETQQQNNISNNKIEDKSKNRYSITFSTSKQEQPELLLDDELPKSRRNSGTIQPLRLKSFSFCNSHSNSLNSFDDDPFRDFEDLVDDDDNDENNVNGDIDSTKNETSLTITTPSQTTMLTSTTTILQSPRLIETTTTTTSSIIPSSLKEPTVTASSTSSTTSTTTKRKSLKMDQYKEKEDEWDQGVDLSTFLSVQRKKNSRSNTPRSKLGAMSSLMEDFSYCSNKFMEISSVKEEAQRQSIDFGGGIHPNAFEAFIGILEAKQKQIEKAFQRQKIDKSDCDMLSVELNSVKDLLNNLMENFNRNPPVIPLQNAKEVKQDIKSHSTQRLSANLSTSICVSAISQPSNDFIETQ</sequence>
<dbReference type="OrthoDB" id="21358at2759"/>
<keyword evidence="3" id="KW-1185">Reference proteome</keyword>
<evidence type="ECO:0000313" key="2">
    <source>
        <dbReference type="EMBL" id="KYQ91975.1"/>
    </source>
</evidence>
<evidence type="ECO:0000313" key="3">
    <source>
        <dbReference type="Proteomes" id="UP000076078"/>
    </source>
</evidence>
<dbReference type="Proteomes" id="UP000076078">
    <property type="component" value="Unassembled WGS sequence"/>
</dbReference>